<feature type="non-terminal residue" evidence="12">
    <location>
        <position position="1"/>
    </location>
</feature>
<keyword evidence="6" id="KW-0256">Endoplasmic reticulum</keyword>
<evidence type="ECO:0000256" key="11">
    <source>
        <dbReference type="SAM" id="Phobius"/>
    </source>
</evidence>
<keyword evidence="10 11" id="KW-0472">Membrane</keyword>
<evidence type="ECO:0000313" key="13">
    <source>
        <dbReference type="Proteomes" id="UP000271241"/>
    </source>
</evidence>
<dbReference type="STRING" id="78915.A0A4P9XX83"/>
<evidence type="ECO:0000256" key="8">
    <source>
        <dbReference type="ARBA" id="ARBA00022989"/>
    </source>
</evidence>
<evidence type="ECO:0000256" key="7">
    <source>
        <dbReference type="ARBA" id="ARBA00022927"/>
    </source>
</evidence>
<feature type="transmembrane region" description="Helical" evidence="11">
    <location>
        <begin position="127"/>
        <end position="160"/>
    </location>
</feature>
<dbReference type="Pfam" id="PF03839">
    <property type="entry name" value="Sec62"/>
    <property type="match status" value="1"/>
</dbReference>
<proteinExistence type="inferred from homology"/>
<dbReference type="InterPro" id="IPR004728">
    <property type="entry name" value="Sec62"/>
</dbReference>
<evidence type="ECO:0000256" key="5">
    <source>
        <dbReference type="ARBA" id="ARBA00022692"/>
    </source>
</evidence>
<dbReference type="EMBL" id="KZ992430">
    <property type="protein sequence ID" value="RKP10975.1"/>
    <property type="molecule type" value="Genomic_DNA"/>
</dbReference>
<keyword evidence="7" id="KW-0653">Protein transport</keyword>
<evidence type="ECO:0000256" key="6">
    <source>
        <dbReference type="ARBA" id="ARBA00022824"/>
    </source>
</evidence>
<evidence type="ECO:0000256" key="9">
    <source>
        <dbReference type="ARBA" id="ARBA00023010"/>
    </source>
</evidence>
<dbReference type="GO" id="GO:0031204">
    <property type="term" value="P:post-translational protein targeting to membrane, translocation"/>
    <property type="evidence" value="ECO:0007669"/>
    <property type="project" value="TreeGrafter"/>
</dbReference>
<comment type="subcellular location">
    <subcellularLocation>
        <location evidence="1">Endoplasmic reticulum membrane</location>
        <topology evidence="1">Multi-pass membrane protein</topology>
    </subcellularLocation>
</comment>
<keyword evidence="9" id="KW-0811">Translocation</keyword>
<reference evidence="13" key="1">
    <citation type="journal article" date="2018" name="Nat. Microbiol.">
        <title>Leveraging single-cell genomics to expand the fungal tree of life.</title>
        <authorList>
            <person name="Ahrendt S.R."/>
            <person name="Quandt C.A."/>
            <person name="Ciobanu D."/>
            <person name="Clum A."/>
            <person name="Salamov A."/>
            <person name="Andreopoulos B."/>
            <person name="Cheng J.F."/>
            <person name="Woyke T."/>
            <person name="Pelin A."/>
            <person name="Henrissat B."/>
            <person name="Reynolds N.K."/>
            <person name="Benny G.L."/>
            <person name="Smith M.E."/>
            <person name="James T.Y."/>
            <person name="Grigoriev I.V."/>
        </authorList>
    </citation>
    <scope>NUCLEOTIDE SEQUENCE [LARGE SCALE GENOMIC DNA]</scope>
    <source>
        <strain evidence="13">RSA 1356</strain>
    </source>
</reference>
<evidence type="ECO:0000313" key="12">
    <source>
        <dbReference type="EMBL" id="RKP10975.1"/>
    </source>
</evidence>
<gene>
    <name evidence="12" type="ORF">THASP1DRAFT_10023</name>
</gene>
<evidence type="ECO:0000256" key="2">
    <source>
        <dbReference type="ARBA" id="ARBA00010604"/>
    </source>
</evidence>
<dbReference type="PANTHER" id="PTHR12443">
    <property type="entry name" value="TRANSLOCATION PROTEIN SEC62"/>
    <property type="match status" value="1"/>
</dbReference>
<keyword evidence="8 11" id="KW-1133">Transmembrane helix</keyword>
<organism evidence="12 13">
    <name type="scientific">Thamnocephalis sphaerospora</name>
    <dbReference type="NCBI Taxonomy" id="78915"/>
    <lineage>
        <taxon>Eukaryota</taxon>
        <taxon>Fungi</taxon>
        <taxon>Fungi incertae sedis</taxon>
        <taxon>Zoopagomycota</taxon>
        <taxon>Zoopagomycotina</taxon>
        <taxon>Zoopagomycetes</taxon>
        <taxon>Zoopagales</taxon>
        <taxon>Sigmoideomycetaceae</taxon>
        <taxon>Thamnocephalis</taxon>
    </lineage>
</organism>
<sequence length="202" mass="22483">SNLKPRTGVLNGKRAQYFKGKSAINALLRENYASAKGPTVASRDDAEKVLEQLLMHQFILRCDRGDAHSAGGRQLQPHPLQAVQDDCYYVWLYEGSQLGTVVGGLVLITVVFAGVMFPLWPQFMRDGAWYVSIGVLGLLGLLLAITIVRLFFFLITYVVANPGIWIFPNLYEDVGFFESFVPLWAWAESSKKQGKRPAVEAS</sequence>
<dbReference type="NCBIfam" id="TIGR00869">
    <property type="entry name" value="sec62"/>
    <property type="match status" value="1"/>
</dbReference>
<evidence type="ECO:0000256" key="4">
    <source>
        <dbReference type="ARBA" id="ARBA00022448"/>
    </source>
</evidence>
<dbReference type="Proteomes" id="UP000271241">
    <property type="component" value="Unassembled WGS sequence"/>
</dbReference>
<evidence type="ECO:0000256" key="3">
    <source>
        <dbReference type="ARBA" id="ARBA00021257"/>
    </source>
</evidence>
<dbReference type="OrthoDB" id="200187at2759"/>
<protein>
    <recommendedName>
        <fullName evidence="3">Translocation protein SEC62</fullName>
    </recommendedName>
</protein>
<dbReference type="GO" id="GO:0005789">
    <property type="term" value="C:endoplasmic reticulum membrane"/>
    <property type="evidence" value="ECO:0007669"/>
    <property type="project" value="UniProtKB-SubCell"/>
</dbReference>
<keyword evidence="4" id="KW-0813">Transport</keyword>
<name>A0A4P9XX83_9FUNG</name>
<dbReference type="PANTHER" id="PTHR12443:SF9">
    <property type="entry name" value="TRANSLOCATION PROTEIN SEC62"/>
    <property type="match status" value="1"/>
</dbReference>
<evidence type="ECO:0000256" key="10">
    <source>
        <dbReference type="ARBA" id="ARBA00023136"/>
    </source>
</evidence>
<keyword evidence="5 11" id="KW-0812">Transmembrane</keyword>
<feature type="transmembrane region" description="Helical" evidence="11">
    <location>
        <begin position="98"/>
        <end position="120"/>
    </location>
</feature>
<dbReference type="InterPro" id="IPR011553">
    <property type="entry name" value="Sec62_asco"/>
</dbReference>
<accession>A0A4P9XX83</accession>
<feature type="non-terminal residue" evidence="12">
    <location>
        <position position="202"/>
    </location>
</feature>
<evidence type="ECO:0000256" key="1">
    <source>
        <dbReference type="ARBA" id="ARBA00004477"/>
    </source>
</evidence>
<keyword evidence="13" id="KW-1185">Reference proteome</keyword>
<comment type="similarity">
    <text evidence="2">Belongs to the SEC62 family.</text>
</comment>
<dbReference type="AlphaFoldDB" id="A0A4P9XX83"/>